<evidence type="ECO:0000313" key="3">
    <source>
        <dbReference type="EMBL" id="KAK5977915.1"/>
    </source>
</evidence>
<dbReference type="EMBL" id="WIXE01010058">
    <property type="protein sequence ID" value="KAK5977915.1"/>
    <property type="molecule type" value="Genomic_DNA"/>
</dbReference>
<evidence type="ECO:0000259" key="2">
    <source>
        <dbReference type="Pfam" id="PF26428"/>
    </source>
</evidence>
<feature type="signal peptide" evidence="1">
    <location>
        <begin position="1"/>
        <end position="18"/>
    </location>
</feature>
<gene>
    <name evidence="3" type="ORF">GCK32_019841</name>
</gene>
<dbReference type="InterPro" id="IPR058814">
    <property type="entry name" value="ZIG1/7_N"/>
</dbReference>
<dbReference type="Pfam" id="PF26428">
    <property type="entry name" value="Zwei_Ig_N"/>
    <property type="match status" value="1"/>
</dbReference>
<evidence type="ECO:0000256" key="1">
    <source>
        <dbReference type="SAM" id="SignalP"/>
    </source>
</evidence>
<organism evidence="3 4">
    <name type="scientific">Trichostrongylus colubriformis</name>
    <name type="common">Black scour worm</name>
    <dbReference type="NCBI Taxonomy" id="6319"/>
    <lineage>
        <taxon>Eukaryota</taxon>
        <taxon>Metazoa</taxon>
        <taxon>Ecdysozoa</taxon>
        <taxon>Nematoda</taxon>
        <taxon>Chromadorea</taxon>
        <taxon>Rhabditida</taxon>
        <taxon>Rhabditina</taxon>
        <taxon>Rhabditomorpha</taxon>
        <taxon>Strongyloidea</taxon>
        <taxon>Trichostrongylidae</taxon>
        <taxon>Trichostrongylus</taxon>
    </lineage>
</organism>
<proteinExistence type="predicted"/>
<feature type="domain" description="ZIG1/7 N-terminal" evidence="2">
    <location>
        <begin position="22"/>
        <end position="54"/>
    </location>
</feature>
<name>A0AAN8FJB5_TRICO</name>
<dbReference type="AlphaFoldDB" id="A0AAN8FJB5"/>
<evidence type="ECO:0000313" key="4">
    <source>
        <dbReference type="Proteomes" id="UP001331761"/>
    </source>
</evidence>
<keyword evidence="1" id="KW-0732">Signal</keyword>
<keyword evidence="4" id="KW-1185">Reference proteome</keyword>
<dbReference type="Proteomes" id="UP001331761">
    <property type="component" value="Unassembled WGS sequence"/>
</dbReference>
<reference evidence="3 4" key="1">
    <citation type="submission" date="2019-10" db="EMBL/GenBank/DDBJ databases">
        <title>Assembly and Annotation for the nematode Trichostrongylus colubriformis.</title>
        <authorList>
            <person name="Martin J."/>
        </authorList>
    </citation>
    <scope>NUCLEOTIDE SEQUENCE [LARGE SCALE GENOMIC DNA]</scope>
    <source>
        <strain evidence="3">G859</strain>
        <tissue evidence="3">Whole worm</tissue>
    </source>
</reference>
<accession>A0AAN8FJB5</accession>
<protein>
    <recommendedName>
        <fullName evidence="2">ZIG1/7 N-terminal domain-containing protein</fullName>
    </recommendedName>
</protein>
<sequence length="73" mass="7677">MLLLLRFLIGFYVYGIVGSSSQSTAIGNLAVVIRGNGALSTDEEPLSAATPDLWHDPGRAGLITEGCLDIAEE</sequence>
<feature type="chain" id="PRO_5042966133" description="ZIG1/7 N-terminal domain-containing protein" evidence="1">
    <location>
        <begin position="19"/>
        <end position="73"/>
    </location>
</feature>
<comment type="caution">
    <text evidence="3">The sequence shown here is derived from an EMBL/GenBank/DDBJ whole genome shotgun (WGS) entry which is preliminary data.</text>
</comment>